<evidence type="ECO:0000313" key="6">
    <source>
        <dbReference type="EMBL" id="MFC3162945.1"/>
    </source>
</evidence>
<keyword evidence="3" id="KW-0010">Activator</keyword>
<dbReference type="SMART" id="SM00342">
    <property type="entry name" value="HTH_ARAC"/>
    <property type="match status" value="1"/>
</dbReference>
<dbReference type="PANTHER" id="PTHR46796">
    <property type="entry name" value="HTH-TYPE TRANSCRIPTIONAL ACTIVATOR RHAS-RELATED"/>
    <property type="match status" value="1"/>
</dbReference>
<evidence type="ECO:0000256" key="2">
    <source>
        <dbReference type="ARBA" id="ARBA00023125"/>
    </source>
</evidence>
<dbReference type="SUPFAM" id="SSF46689">
    <property type="entry name" value="Homeodomain-like"/>
    <property type="match status" value="1"/>
</dbReference>
<sequence>MDEIEGGILSRIPPSALTLNLTRATIRMEHSQTWRIDKTNSVDDLVIGLTGRGHYLIDGEPRTIEPGEAMLIRRGQRFQGWNGDAATYLGIAQHFTLDIYGRHDLLAQMELRPKVPLSRWNLLEPLVRQYRQTAPPSSVTLGQHHLFMYILIAFIEDAFMGWRDRAAYQPEGADALDLAVMKAATMIAANPLDPDIAERAVAGSAFNRDYFLREFKKRVGRTPRKYQEVQRMERAMHFLEAGLPVASAAAEVGYADPYYFSRMFRRITGLSPRDHVRCVRQSRHGGLMRFDEPEQAEALAQAFSGKRRGAGSLPRTTHFPST</sequence>
<evidence type="ECO:0000256" key="4">
    <source>
        <dbReference type="ARBA" id="ARBA00023163"/>
    </source>
</evidence>
<organism evidence="6 7">
    <name type="scientific">Ciceribacter thiooxidans</name>
    <dbReference type="NCBI Taxonomy" id="1969821"/>
    <lineage>
        <taxon>Bacteria</taxon>
        <taxon>Pseudomonadati</taxon>
        <taxon>Pseudomonadota</taxon>
        <taxon>Alphaproteobacteria</taxon>
        <taxon>Hyphomicrobiales</taxon>
        <taxon>Rhizobiaceae</taxon>
        <taxon>Ciceribacter</taxon>
    </lineage>
</organism>
<dbReference type="Gene3D" id="1.10.10.60">
    <property type="entry name" value="Homeodomain-like"/>
    <property type="match status" value="2"/>
</dbReference>
<comment type="caution">
    <text evidence="6">The sequence shown here is derived from an EMBL/GenBank/DDBJ whole genome shotgun (WGS) entry which is preliminary data.</text>
</comment>
<dbReference type="Pfam" id="PF12833">
    <property type="entry name" value="HTH_18"/>
    <property type="match status" value="1"/>
</dbReference>
<dbReference type="PROSITE" id="PS01124">
    <property type="entry name" value="HTH_ARAC_FAMILY_2"/>
    <property type="match status" value="1"/>
</dbReference>
<evidence type="ECO:0000313" key="7">
    <source>
        <dbReference type="Proteomes" id="UP001595647"/>
    </source>
</evidence>
<evidence type="ECO:0000256" key="1">
    <source>
        <dbReference type="ARBA" id="ARBA00023015"/>
    </source>
</evidence>
<dbReference type="InterPro" id="IPR018062">
    <property type="entry name" value="HTH_AraC-typ_CS"/>
</dbReference>
<proteinExistence type="predicted"/>
<keyword evidence="7" id="KW-1185">Reference proteome</keyword>
<dbReference type="EMBL" id="JBHRTG010000006">
    <property type="protein sequence ID" value="MFC3162945.1"/>
    <property type="molecule type" value="Genomic_DNA"/>
</dbReference>
<dbReference type="InterPro" id="IPR050204">
    <property type="entry name" value="AraC_XylS_family_regulators"/>
</dbReference>
<dbReference type="Proteomes" id="UP001595647">
    <property type="component" value="Unassembled WGS sequence"/>
</dbReference>
<feature type="domain" description="HTH araC/xylS-type" evidence="5">
    <location>
        <begin position="181"/>
        <end position="278"/>
    </location>
</feature>
<name>A0ABV7I202_9HYPH</name>
<dbReference type="InterPro" id="IPR009057">
    <property type="entry name" value="Homeodomain-like_sf"/>
</dbReference>
<dbReference type="SUPFAM" id="SSF51215">
    <property type="entry name" value="Regulatory protein AraC"/>
    <property type="match status" value="1"/>
</dbReference>
<accession>A0ABV7I202</accession>
<dbReference type="InterPro" id="IPR018060">
    <property type="entry name" value="HTH_AraC"/>
</dbReference>
<dbReference type="PROSITE" id="PS00041">
    <property type="entry name" value="HTH_ARAC_FAMILY_1"/>
    <property type="match status" value="1"/>
</dbReference>
<keyword evidence="2" id="KW-0238">DNA-binding</keyword>
<dbReference type="RefSeq" id="WP_182307902.1">
    <property type="nucleotide sequence ID" value="NZ_CP059897.1"/>
</dbReference>
<keyword evidence="4" id="KW-0804">Transcription</keyword>
<gene>
    <name evidence="6" type="ORF">ACFOHV_06585</name>
</gene>
<evidence type="ECO:0000256" key="3">
    <source>
        <dbReference type="ARBA" id="ARBA00023159"/>
    </source>
</evidence>
<keyword evidence="1" id="KW-0805">Transcription regulation</keyword>
<protein>
    <submittedName>
        <fullName evidence="6">Helix-turn-helix domain-containing protein</fullName>
    </submittedName>
</protein>
<dbReference type="InterPro" id="IPR037923">
    <property type="entry name" value="HTH-like"/>
</dbReference>
<reference evidence="7" key="1">
    <citation type="journal article" date="2019" name="Int. J. Syst. Evol. Microbiol.">
        <title>The Global Catalogue of Microorganisms (GCM) 10K type strain sequencing project: providing services to taxonomists for standard genome sequencing and annotation.</title>
        <authorList>
            <consortium name="The Broad Institute Genomics Platform"/>
            <consortium name="The Broad Institute Genome Sequencing Center for Infectious Disease"/>
            <person name="Wu L."/>
            <person name="Ma J."/>
        </authorList>
    </citation>
    <scope>NUCLEOTIDE SEQUENCE [LARGE SCALE GENOMIC DNA]</scope>
    <source>
        <strain evidence="7">KCTC 52231</strain>
    </source>
</reference>
<evidence type="ECO:0000259" key="5">
    <source>
        <dbReference type="PROSITE" id="PS01124"/>
    </source>
</evidence>